<dbReference type="EMBL" id="KZ851915">
    <property type="protein sequence ID" value="RDH20213.1"/>
    <property type="molecule type" value="Genomic_DNA"/>
</dbReference>
<protein>
    <submittedName>
        <fullName evidence="2">Uncharacterized protein</fullName>
    </submittedName>
</protein>
<dbReference type="AlphaFoldDB" id="A0A370BXN8"/>
<evidence type="ECO:0000256" key="1">
    <source>
        <dbReference type="SAM" id="MobiDB-lite"/>
    </source>
</evidence>
<evidence type="ECO:0000313" key="3">
    <source>
        <dbReference type="Proteomes" id="UP000253845"/>
    </source>
</evidence>
<reference evidence="2 3" key="1">
    <citation type="submission" date="2018-07" db="EMBL/GenBank/DDBJ databases">
        <title>Section-level genome sequencing of Aspergillus section Nigri to investigate inter- and intra-species variation.</title>
        <authorList>
            <consortium name="DOE Joint Genome Institute"/>
            <person name="Vesth T.C."/>
            <person name="Nybo J.L."/>
            <person name="Theobald S."/>
            <person name="Frisvad J.C."/>
            <person name="Larsen T.O."/>
            <person name="Nielsen K.F."/>
            <person name="Hoof J.B."/>
            <person name="Brandl J."/>
            <person name="Salamov A."/>
            <person name="Riley R."/>
            <person name="Gladden J.M."/>
            <person name="Phatale P."/>
            <person name="Nielsen M.T."/>
            <person name="Lyhne E.K."/>
            <person name="Kogle M.E."/>
            <person name="Strasser K."/>
            <person name="McDonnell E."/>
            <person name="Barry K."/>
            <person name="Clum A."/>
            <person name="Chen C."/>
            <person name="Nolan M."/>
            <person name="Sandor L."/>
            <person name="Kuo A."/>
            <person name="Lipzen A."/>
            <person name="Hainaut M."/>
            <person name="Drula E."/>
            <person name="Tsang A."/>
            <person name="Magnuson J.K."/>
            <person name="Henrissat B."/>
            <person name="Wiebenga A."/>
            <person name="Simmons B.A."/>
            <person name="Makela M.R."/>
            <person name="De vries R.P."/>
            <person name="Grigoriev I.V."/>
            <person name="Mortensen U.H."/>
            <person name="Baker S.E."/>
            <person name="Andersen M.R."/>
        </authorList>
    </citation>
    <scope>NUCLEOTIDE SEQUENCE [LARGE SCALE GENOMIC DNA]</scope>
    <source>
        <strain evidence="2 3">ATCC 13496</strain>
    </source>
</reference>
<accession>A0A370BXN8</accession>
<sequence length="115" mass="12797">MAVEAAKGILRHGRARLGSLEGAVTLRAVIGYLVFTRGENRPIKVTADPPRLPSRLRFPLLRYFLCLFARCHRFLRLQLPLGPFCGVLSLLEGPPKPTIPVTPGRRSNANKKRTV</sequence>
<dbReference type="VEuPathDB" id="FungiDB:M747DRAFT_41008"/>
<feature type="region of interest" description="Disordered" evidence="1">
    <location>
        <begin position="94"/>
        <end position="115"/>
    </location>
</feature>
<gene>
    <name evidence="2" type="ORF">M747DRAFT_41008</name>
</gene>
<proteinExistence type="predicted"/>
<dbReference type="Proteomes" id="UP000253845">
    <property type="component" value="Unassembled WGS sequence"/>
</dbReference>
<name>A0A370BXN8_ASPNG</name>
<organism evidence="2 3">
    <name type="scientific">Aspergillus niger ATCC 13496</name>
    <dbReference type="NCBI Taxonomy" id="1353008"/>
    <lineage>
        <taxon>Eukaryota</taxon>
        <taxon>Fungi</taxon>
        <taxon>Dikarya</taxon>
        <taxon>Ascomycota</taxon>
        <taxon>Pezizomycotina</taxon>
        <taxon>Eurotiomycetes</taxon>
        <taxon>Eurotiomycetidae</taxon>
        <taxon>Eurotiales</taxon>
        <taxon>Aspergillaceae</taxon>
        <taxon>Aspergillus</taxon>
        <taxon>Aspergillus subgen. Circumdati</taxon>
    </lineage>
</organism>
<evidence type="ECO:0000313" key="2">
    <source>
        <dbReference type="EMBL" id="RDH20213.1"/>
    </source>
</evidence>